<organism evidence="2 3">
    <name type="scientific">Pseudoalteromonas phage H101</name>
    <dbReference type="NCBI Taxonomy" id="1654919"/>
    <lineage>
        <taxon>Viruses</taxon>
        <taxon>Duplodnaviria</taxon>
        <taxon>Heunggongvirae</taxon>
        <taxon>Uroviricota</taxon>
        <taxon>Caudoviricetes</taxon>
        <taxon>Shandongvirus</taxon>
        <taxon>Shandongvirus H101</taxon>
    </lineage>
</organism>
<dbReference type="InterPro" id="IPR054252">
    <property type="entry name" value="Pam3_gp18"/>
</dbReference>
<evidence type="ECO:0000313" key="2">
    <source>
        <dbReference type="EMBL" id="AKO60918.1"/>
    </source>
</evidence>
<sequence length="128" mass="14502">MPTKIKIESTPYQEKLVTLNGQSLSITVMYNSSDDVNGDGEGSWYFDLTDRNKVSIISGVKVQPTKNLTNLTGKYLHLNKLLGGSIWCANTKNDGIQIINRDNFYTNGKFQLWYYSDQEILDSRLEGL</sequence>
<protein>
    <recommendedName>
        <fullName evidence="1">Cyanophage baseplate Pam3 plug gp18 domain-containing protein</fullName>
    </recommendedName>
</protein>
<evidence type="ECO:0000313" key="3">
    <source>
        <dbReference type="Proteomes" id="UP000202763"/>
    </source>
</evidence>
<dbReference type="KEGG" id="vg:26796512"/>
<feature type="domain" description="Cyanophage baseplate Pam3 plug gp18" evidence="1">
    <location>
        <begin position="4"/>
        <end position="115"/>
    </location>
</feature>
<dbReference type="RefSeq" id="YP_009225451.1">
    <property type="nucleotide sequence ID" value="NC_029094.1"/>
</dbReference>
<reference evidence="2 3" key="1">
    <citation type="submission" date="2015-05" db="EMBL/GenBank/DDBJ databases">
        <authorList>
            <person name="Wang D.B."/>
            <person name="Wang M."/>
        </authorList>
    </citation>
    <scope>NUCLEOTIDE SEQUENCE [LARGE SCALE GENOMIC DNA]</scope>
</reference>
<evidence type="ECO:0000259" key="1">
    <source>
        <dbReference type="Pfam" id="PF22479"/>
    </source>
</evidence>
<dbReference type="Proteomes" id="UP000202763">
    <property type="component" value="Segment"/>
</dbReference>
<accession>A0A0H4IRM3</accession>
<keyword evidence="3" id="KW-1185">Reference proteome</keyword>
<name>A0A0H4IRM3_9CAUD</name>
<dbReference type="EMBL" id="KR534323">
    <property type="protein sequence ID" value="AKO60918.1"/>
    <property type="molecule type" value="Genomic_DNA"/>
</dbReference>
<proteinExistence type="predicted"/>
<dbReference type="Pfam" id="PF22479">
    <property type="entry name" value="Pam3_gp18"/>
    <property type="match status" value="1"/>
</dbReference>
<dbReference type="GeneID" id="26796512"/>